<protein>
    <submittedName>
        <fullName evidence="1">Uncharacterized protein</fullName>
    </submittedName>
</protein>
<dbReference type="EMBL" id="JENJ01000074">
    <property type="protein sequence ID" value="KGM94357.1"/>
    <property type="molecule type" value="Genomic_DNA"/>
</dbReference>
<proteinExistence type="predicted"/>
<dbReference type="AlphaFoldDB" id="A0A0A0I0Q6"/>
<dbReference type="OrthoDB" id="3213544at2"/>
<organism evidence="1 2">
    <name type="scientific">Clostridium novyi A str. 4552</name>
    <dbReference type="NCBI Taxonomy" id="1444289"/>
    <lineage>
        <taxon>Bacteria</taxon>
        <taxon>Bacillati</taxon>
        <taxon>Bacillota</taxon>
        <taxon>Clostridia</taxon>
        <taxon>Eubacteriales</taxon>
        <taxon>Clostridiaceae</taxon>
        <taxon>Clostridium</taxon>
    </lineage>
</organism>
<comment type="caution">
    <text evidence="1">The sequence shown here is derived from an EMBL/GenBank/DDBJ whole genome shotgun (WGS) entry which is preliminary data.</text>
</comment>
<name>A0A0A0I0Q6_CLONO</name>
<gene>
    <name evidence="1" type="ORF">Z968_11805</name>
</gene>
<dbReference type="Proteomes" id="UP000030012">
    <property type="component" value="Unassembled WGS sequence"/>
</dbReference>
<accession>A0A0A0I0Q6</accession>
<sequence length="91" mass="10396">MDDYKIVDIPAHVTIVKKDGTVINIKHSDIIALIDEEENKKAVVRKDGVKFYYNPSEITVNDYVLNEIKRYPAEDMAYTVCVDSSQGLIIY</sequence>
<evidence type="ECO:0000313" key="2">
    <source>
        <dbReference type="Proteomes" id="UP000030012"/>
    </source>
</evidence>
<dbReference type="RefSeq" id="WP_039256193.1">
    <property type="nucleotide sequence ID" value="NZ_JENJ01000074.1"/>
</dbReference>
<evidence type="ECO:0000313" key="1">
    <source>
        <dbReference type="EMBL" id="KGM94357.1"/>
    </source>
</evidence>
<reference evidence="1 2" key="1">
    <citation type="submission" date="2014-01" db="EMBL/GenBank/DDBJ databases">
        <title>Plasmidome dynamics in the species complex Clostridium novyi sensu lato converts strains of independent lineages into distinctly different pathogens.</title>
        <authorList>
            <person name="Skarin H."/>
            <person name="Segerman B."/>
        </authorList>
    </citation>
    <scope>NUCLEOTIDE SEQUENCE [LARGE SCALE GENOMIC DNA]</scope>
    <source>
        <strain evidence="1 2">4552</strain>
    </source>
</reference>